<dbReference type="Pfam" id="PF03583">
    <property type="entry name" value="LIP"/>
    <property type="match status" value="1"/>
</dbReference>
<dbReference type="Gene3D" id="3.40.50.1820">
    <property type="entry name" value="alpha/beta hydrolase"/>
    <property type="match status" value="1"/>
</dbReference>
<dbReference type="PANTHER" id="PTHR34853:SF1">
    <property type="entry name" value="LIPASE 5"/>
    <property type="match status" value="1"/>
</dbReference>
<dbReference type="PANTHER" id="PTHR34853">
    <property type="match status" value="1"/>
</dbReference>
<dbReference type="InterPro" id="IPR005152">
    <property type="entry name" value="Lipase_secreted"/>
</dbReference>
<dbReference type="SUPFAM" id="SSF53474">
    <property type="entry name" value="alpha/beta-Hydrolases"/>
    <property type="match status" value="1"/>
</dbReference>
<dbReference type="GO" id="GO:0004806">
    <property type="term" value="F:triacylglycerol lipase activity"/>
    <property type="evidence" value="ECO:0007669"/>
    <property type="project" value="InterPro"/>
</dbReference>
<feature type="signal peptide" evidence="1">
    <location>
        <begin position="1"/>
        <end position="35"/>
    </location>
</feature>
<proteinExistence type="predicted"/>
<keyword evidence="3" id="KW-1185">Reference proteome</keyword>
<dbReference type="InterPro" id="IPR029058">
    <property type="entry name" value="AB_hydrolase_fold"/>
</dbReference>
<dbReference type="Proteomes" id="UP000255467">
    <property type="component" value="Unassembled WGS sequence"/>
</dbReference>
<evidence type="ECO:0000313" key="2">
    <source>
        <dbReference type="EMBL" id="SUD48930.1"/>
    </source>
</evidence>
<dbReference type="OrthoDB" id="4763034at2"/>
<protein>
    <submittedName>
        <fullName evidence="2">Secretory lipase</fullName>
    </submittedName>
</protein>
<organism evidence="2 3">
    <name type="scientific">Nocardia otitidiscaviarum</name>
    <dbReference type="NCBI Taxonomy" id="1823"/>
    <lineage>
        <taxon>Bacteria</taxon>
        <taxon>Bacillati</taxon>
        <taxon>Actinomycetota</taxon>
        <taxon>Actinomycetes</taxon>
        <taxon>Mycobacteriales</taxon>
        <taxon>Nocardiaceae</taxon>
        <taxon>Nocardia</taxon>
    </lineage>
</organism>
<feature type="chain" id="PRO_5016789370" evidence="1">
    <location>
        <begin position="36"/>
        <end position="409"/>
    </location>
</feature>
<name>A0A379JKG3_9NOCA</name>
<dbReference type="PIRSF" id="PIRSF029171">
    <property type="entry name" value="Esterase_LipA"/>
    <property type="match status" value="1"/>
</dbReference>
<dbReference type="GO" id="GO:0016042">
    <property type="term" value="P:lipid catabolic process"/>
    <property type="evidence" value="ECO:0007669"/>
    <property type="project" value="InterPro"/>
</dbReference>
<dbReference type="Gene3D" id="1.10.260.130">
    <property type="match status" value="1"/>
</dbReference>
<evidence type="ECO:0000313" key="3">
    <source>
        <dbReference type="Proteomes" id="UP000255467"/>
    </source>
</evidence>
<dbReference type="AlphaFoldDB" id="A0A379JKG3"/>
<evidence type="ECO:0000256" key="1">
    <source>
        <dbReference type="SAM" id="SignalP"/>
    </source>
</evidence>
<dbReference type="EMBL" id="UGRY01000006">
    <property type="protein sequence ID" value="SUD48930.1"/>
    <property type="molecule type" value="Genomic_DNA"/>
</dbReference>
<gene>
    <name evidence="2" type="ORF">NCTC1934_06276</name>
</gene>
<reference evidence="2 3" key="1">
    <citation type="submission" date="2018-06" db="EMBL/GenBank/DDBJ databases">
        <authorList>
            <consortium name="Pathogen Informatics"/>
            <person name="Doyle S."/>
        </authorList>
    </citation>
    <scope>NUCLEOTIDE SEQUENCE [LARGE SCALE GENOMIC DNA]</scope>
    <source>
        <strain evidence="2 3">NCTC1934</strain>
    </source>
</reference>
<dbReference type="STRING" id="1406858.GCA_000710895_00846"/>
<keyword evidence="1" id="KW-0732">Signal</keyword>
<dbReference type="RefSeq" id="WP_039818710.1">
    <property type="nucleotide sequence ID" value="NZ_UGRY01000006.1"/>
</dbReference>
<accession>A0A379JKG3</accession>
<sequence>MLRHARKGRVRIWSRTAVALAAGLLVAVLAPAAQARPIYPAPDPDPFYAQPADIAEYAPGDVLDIRPMPALPIFPDTDITLVKFRSTNSAGDPIAAVTTVLTPHHRDIDGPLLSYQHIINGLGAQCSVSRVLYTDDPNLMVREAPAYNFALRRGWSIAMPDHLGPSFAYGAAKLGGLITLDGIRAVQRVEQFRLSGSPVVMAGYSGGGMATAWAAALAKTYAPELRIDGAAAGGVPMNLVKMLESLGLGAHPVFGLALAAGLGLEREYPRRFPISSQFNDRGMLVRQQIANSCTNDLLAAGAGRGALDFAASTSMIDDREARAVVEENSLELYDGTPNMPIFEWHSPIDGLVPVDAIDNTVRRWCAAGVTVQSLTVPVPDHLTAAVLGLPHVLTWIDARFRGETATGTC</sequence>